<keyword evidence="3" id="KW-1185">Reference proteome</keyword>
<sequence>MNNHDKNGKTHENNDGDEPEVKVIMIGEVAVSEKDYLRAEYLFVAGYTSAKIANWLGVKVKDMTAIGLTKVNCKLTFDAKIMHLFAIGKGAPVMTTFLKTMPFYDEVDQRPPSKKTKTKKEFEKEDAARAGKTGKFRKSGLRSVK</sequence>
<proteinExistence type="predicted"/>
<reference evidence="2 3" key="1">
    <citation type="submission" date="2018-03" db="EMBL/GenBank/DDBJ databases">
        <title>Whole genome sequencing of Histamine producing bacteria.</title>
        <authorList>
            <person name="Butler K."/>
        </authorList>
    </citation>
    <scope>NUCLEOTIDE SEQUENCE [LARGE SCALE GENOMIC DNA]</scope>
    <source>
        <strain evidence="2 3">ATCC 19614</strain>
    </source>
</reference>
<evidence type="ECO:0000256" key="1">
    <source>
        <dbReference type="SAM" id="MobiDB-lite"/>
    </source>
</evidence>
<evidence type="ECO:0000313" key="2">
    <source>
        <dbReference type="EMBL" id="PSV48329.1"/>
    </source>
</evidence>
<dbReference type="Proteomes" id="UP000241803">
    <property type="component" value="Unassembled WGS sequence"/>
</dbReference>
<evidence type="ECO:0000313" key="3">
    <source>
        <dbReference type="Proteomes" id="UP000241803"/>
    </source>
</evidence>
<accession>A0A2T3LAH1</accession>
<gene>
    <name evidence="2" type="ORF">C9J47_07330</name>
</gene>
<feature type="region of interest" description="Disordered" evidence="1">
    <location>
        <begin position="106"/>
        <end position="145"/>
    </location>
</feature>
<dbReference type="RefSeq" id="WP_107252936.1">
    <property type="nucleotide sequence ID" value="NZ_PYOC01000002.1"/>
</dbReference>
<feature type="compositionally biased region" description="Basic and acidic residues" evidence="1">
    <location>
        <begin position="119"/>
        <end position="129"/>
    </location>
</feature>
<organism evidence="2 3">
    <name type="scientific">Photobacterium indicum</name>
    <dbReference type="NCBI Taxonomy" id="81447"/>
    <lineage>
        <taxon>Bacteria</taxon>
        <taxon>Pseudomonadati</taxon>
        <taxon>Pseudomonadota</taxon>
        <taxon>Gammaproteobacteria</taxon>
        <taxon>Vibrionales</taxon>
        <taxon>Vibrionaceae</taxon>
        <taxon>Photobacterium</taxon>
    </lineage>
</organism>
<comment type="caution">
    <text evidence="2">The sequence shown here is derived from an EMBL/GenBank/DDBJ whole genome shotgun (WGS) entry which is preliminary data.</text>
</comment>
<dbReference type="EMBL" id="PYOC01000002">
    <property type="protein sequence ID" value="PSV48329.1"/>
    <property type="molecule type" value="Genomic_DNA"/>
</dbReference>
<feature type="compositionally biased region" description="Basic residues" evidence="1">
    <location>
        <begin position="132"/>
        <end position="145"/>
    </location>
</feature>
<name>A0A2T3LAH1_9GAMM</name>
<dbReference type="AlphaFoldDB" id="A0A2T3LAH1"/>
<protein>
    <submittedName>
        <fullName evidence="2">Uncharacterized protein</fullName>
    </submittedName>
</protein>